<keyword evidence="2" id="KW-0560">Oxidoreductase</keyword>
<proteinExistence type="predicted"/>
<dbReference type="InterPro" id="IPR011008">
    <property type="entry name" value="Dimeric_a/b-barrel"/>
</dbReference>
<organism evidence="2">
    <name type="scientific">Candidatus Kentrum sp. FM</name>
    <dbReference type="NCBI Taxonomy" id="2126340"/>
    <lineage>
        <taxon>Bacteria</taxon>
        <taxon>Pseudomonadati</taxon>
        <taxon>Pseudomonadota</taxon>
        <taxon>Gammaproteobacteria</taxon>
        <taxon>Candidatus Kentrum</taxon>
    </lineage>
</organism>
<name>A0A450U233_9GAMM</name>
<reference evidence="2" key="1">
    <citation type="submission" date="2019-02" db="EMBL/GenBank/DDBJ databases">
        <authorList>
            <person name="Gruber-Vodicka R. H."/>
            <person name="Seah K. B. B."/>
        </authorList>
    </citation>
    <scope>NUCLEOTIDE SEQUENCE</scope>
    <source>
        <strain evidence="2">BECK_BZ163</strain>
        <strain evidence="3">BECK_BZ164</strain>
        <strain evidence="1">BECK_BZ165</strain>
    </source>
</reference>
<sequence length="120" mass="13505">MLPQDTCCTIVPYLQVPPENMAAFGALCQRAIEKAQQEKGCLYYGFSFDGNLAHCREGYADARALLEHVANMEEVLKEMLSITELTRLEVHGPAPELAKLREPLAALNPQFFTLEFGFRR</sequence>
<dbReference type="Gene3D" id="3.30.70.100">
    <property type="match status" value="1"/>
</dbReference>
<dbReference type="EMBL" id="CAADEZ010000949">
    <property type="protein sequence ID" value="VFJ76864.1"/>
    <property type="molecule type" value="Genomic_DNA"/>
</dbReference>
<dbReference type="EMBL" id="CAADFL010000952">
    <property type="protein sequence ID" value="VFK23851.1"/>
    <property type="molecule type" value="Genomic_DNA"/>
</dbReference>
<keyword evidence="2" id="KW-0503">Monooxygenase</keyword>
<dbReference type="AlphaFoldDB" id="A0A450U233"/>
<dbReference type="GO" id="GO:0004497">
    <property type="term" value="F:monooxygenase activity"/>
    <property type="evidence" value="ECO:0007669"/>
    <property type="project" value="UniProtKB-KW"/>
</dbReference>
<evidence type="ECO:0000313" key="3">
    <source>
        <dbReference type="EMBL" id="VFK23851.1"/>
    </source>
</evidence>
<dbReference type="SUPFAM" id="SSF54909">
    <property type="entry name" value="Dimeric alpha+beta barrel"/>
    <property type="match status" value="1"/>
</dbReference>
<accession>A0A450U233</accession>
<protein>
    <submittedName>
        <fullName evidence="2">Quinol monooxygenase YgiN</fullName>
    </submittedName>
</protein>
<gene>
    <name evidence="2" type="ORF">BECKFM1743A_GA0114220_109491</name>
    <name evidence="3" type="ORF">BECKFM1743B_GA0114221_109522</name>
    <name evidence="1" type="ORF">BECKFM1743C_GA0114222_108971</name>
</gene>
<evidence type="ECO:0000313" key="2">
    <source>
        <dbReference type="EMBL" id="VFJ76864.1"/>
    </source>
</evidence>
<dbReference type="EMBL" id="CAADFA010000897">
    <property type="protein sequence ID" value="VFJ75992.1"/>
    <property type="molecule type" value="Genomic_DNA"/>
</dbReference>
<evidence type="ECO:0000313" key="1">
    <source>
        <dbReference type="EMBL" id="VFJ75992.1"/>
    </source>
</evidence>